<evidence type="ECO:0008006" key="3">
    <source>
        <dbReference type="Google" id="ProtNLM"/>
    </source>
</evidence>
<name>A0A1C3TNB4_XANCT</name>
<reference evidence="2" key="1">
    <citation type="submission" date="2016-07" db="EMBL/GenBank/DDBJ databases">
        <authorList>
            <person name="Jaenicke Sebastian"/>
        </authorList>
    </citation>
    <scope>NUCLEOTIDE SEQUENCE [LARGE SCALE GENOMIC DNA]</scope>
</reference>
<accession>A0A1C3TNB4</accession>
<dbReference type="EMBL" id="LT604072">
    <property type="protein sequence ID" value="SCB04754.1"/>
    <property type="molecule type" value="Genomic_DNA"/>
</dbReference>
<protein>
    <recommendedName>
        <fullName evidence="3">Integrase</fullName>
    </recommendedName>
</protein>
<gene>
    <name evidence="1" type="ORF">BN444_00250</name>
</gene>
<evidence type="ECO:0000313" key="1">
    <source>
        <dbReference type="EMBL" id="SCB04754.1"/>
    </source>
</evidence>
<dbReference type="RefSeq" id="WP_003474300.1">
    <property type="nucleotide sequence ID" value="NZ_LT604072.1"/>
</dbReference>
<dbReference type="Proteomes" id="UP000093071">
    <property type="component" value="Chromosome I"/>
</dbReference>
<dbReference type="AlphaFoldDB" id="A0A1C3TNB4"/>
<proteinExistence type="predicted"/>
<sequence length="321" mass="37127">MKVQDLKRPYMAAMMKKLARTPMEANHTLAVLRKMFNMAEIWGLRPDSTTPREHIPRAIFNICKIRIEEPMTIERYRQYKRTLKTIPFKGNFVKYGWGELPNSLYISWMPYSQMFDEFSRELANAVNALTRHAHELAAWRDVLAPMNQQQQLDAAVEFIDPLATVAINLPYVIRSRFIFATAHLCHQANQARQGSSWKDEFPLDGEVWFNAADKYGKGWRRYSALKTRMEKIGAKDYHQGTRDFRNTYNHRFSPRIVLGMSQVVTRSVDKSTGAVSYGFGGTPALTLPLVVDLLEAQCQHCYRAFDAFQQLVREHEVVDSP</sequence>
<organism evidence="1 2">
    <name type="scientific">Xanthomonas translucens pv. translucens DSM 18974</name>
    <dbReference type="NCBI Taxonomy" id="1261556"/>
    <lineage>
        <taxon>Bacteria</taxon>
        <taxon>Pseudomonadati</taxon>
        <taxon>Pseudomonadota</taxon>
        <taxon>Gammaproteobacteria</taxon>
        <taxon>Lysobacterales</taxon>
        <taxon>Lysobacteraceae</taxon>
        <taxon>Xanthomonas</taxon>
        <taxon>Xanthomonas translucens group</taxon>
    </lineage>
</organism>
<evidence type="ECO:0000313" key="2">
    <source>
        <dbReference type="Proteomes" id="UP000093071"/>
    </source>
</evidence>